<feature type="transmembrane region" description="Helical" evidence="6">
    <location>
        <begin position="149"/>
        <end position="172"/>
    </location>
</feature>
<dbReference type="PANTHER" id="PTHR30086">
    <property type="entry name" value="ARGININE EXPORTER PROTEIN ARGO"/>
    <property type="match status" value="1"/>
</dbReference>
<organism evidence="7 8">
    <name type="scientific">Rubritalea profundi</name>
    <dbReference type="NCBI Taxonomy" id="1658618"/>
    <lineage>
        <taxon>Bacteria</taxon>
        <taxon>Pseudomonadati</taxon>
        <taxon>Verrucomicrobiota</taxon>
        <taxon>Verrucomicrobiia</taxon>
        <taxon>Verrucomicrobiales</taxon>
        <taxon>Rubritaleaceae</taxon>
        <taxon>Rubritalea</taxon>
    </lineage>
</organism>
<reference evidence="7 8" key="1">
    <citation type="submission" date="2016-12" db="EMBL/GenBank/DDBJ databases">
        <title>Study of bacterial adaptation to deep sea.</title>
        <authorList>
            <person name="Song J."/>
            <person name="Yoshizawa S."/>
            <person name="Kogure K."/>
        </authorList>
    </citation>
    <scope>NUCLEOTIDE SEQUENCE [LARGE SCALE GENOMIC DNA]</scope>
    <source>
        <strain evidence="7 8">SAORIC-165</strain>
    </source>
</reference>
<evidence type="ECO:0000313" key="8">
    <source>
        <dbReference type="Proteomes" id="UP000239907"/>
    </source>
</evidence>
<feature type="transmembrane region" description="Helical" evidence="6">
    <location>
        <begin position="120"/>
        <end position="143"/>
    </location>
</feature>
<keyword evidence="4 6" id="KW-1133">Transmembrane helix</keyword>
<dbReference type="Proteomes" id="UP000239907">
    <property type="component" value="Unassembled WGS sequence"/>
</dbReference>
<comment type="subcellular location">
    <subcellularLocation>
        <location evidence="1">Cell membrane</location>
        <topology evidence="1">Multi-pass membrane protein</topology>
    </subcellularLocation>
</comment>
<evidence type="ECO:0000256" key="1">
    <source>
        <dbReference type="ARBA" id="ARBA00004651"/>
    </source>
</evidence>
<dbReference type="OrthoDB" id="9784202at2"/>
<evidence type="ECO:0000256" key="3">
    <source>
        <dbReference type="ARBA" id="ARBA00022692"/>
    </source>
</evidence>
<evidence type="ECO:0000256" key="4">
    <source>
        <dbReference type="ARBA" id="ARBA00022989"/>
    </source>
</evidence>
<dbReference type="InterPro" id="IPR001123">
    <property type="entry name" value="LeuE-type"/>
</dbReference>
<feature type="transmembrane region" description="Helical" evidence="6">
    <location>
        <begin position="184"/>
        <end position="207"/>
    </location>
</feature>
<dbReference type="GO" id="GO:0005886">
    <property type="term" value="C:plasma membrane"/>
    <property type="evidence" value="ECO:0007669"/>
    <property type="project" value="UniProtKB-SubCell"/>
</dbReference>
<feature type="transmembrane region" description="Helical" evidence="6">
    <location>
        <begin position="6"/>
        <end position="26"/>
    </location>
</feature>
<dbReference type="PANTHER" id="PTHR30086:SF20">
    <property type="entry name" value="ARGININE EXPORTER PROTEIN ARGO-RELATED"/>
    <property type="match status" value="1"/>
</dbReference>
<dbReference type="Pfam" id="PF01810">
    <property type="entry name" value="LysE"/>
    <property type="match status" value="1"/>
</dbReference>
<evidence type="ECO:0000313" key="7">
    <source>
        <dbReference type="EMBL" id="PQJ29549.1"/>
    </source>
</evidence>
<keyword evidence="3 6" id="KW-0812">Transmembrane</keyword>
<feature type="transmembrane region" description="Helical" evidence="6">
    <location>
        <begin position="38"/>
        <end position="63"/>
    </location>
</feature>
<protein>
    <recommendedName>
        <fullName evidence="9">Lysine transporter LysE</fullName>
    </recommendedName>
</protein>
<dbReference type="EMBL" id="MQWA01000001">
    <property type="protein sequence ID" value="PQJ29549.1"/>
    <property type="molecule type" value="Genomic_DNA"/>
</dbReference>
<sequence length="208" mass="22881">MIEWWTFVLIMALGQFSPGPDMVLLTRTALSRGRAAGWAVAGGVATGLMLHSTLAVAGLAALFHRNATVTVALSILAAGYLLWLGWQLLRSARSGTDLHLSRGRAEVQPLSLFRCWRRGFLCNVLNPKVAVFLAGVVTPFLGMPHGADWPWLLWVTIWLEGFLLWGIWATVLQLGGVRSRYVRVAHWIDGCFGIVLWGMAGLLLYSLI</sequence>
<keyword evidence="8" id="KW-1185">Reference proteome</keyword>
<comment type="caution">
    <text evidence="7">The sequence shown here is derived from an EMBL/GenBank/DDBJ whole genome shotgun (WGS) entry which is preliminary data.</text>
</comment>
<dbReference type="AlphaFoldDB" id="A0A2S7U3F7"/>
<keyword evidence="5 6" id="KW-0472">Membrane</keyword>
<keyword evidence="2" id="KW-1003">Cell membrane</keyword>
<dbReference type="RefSeq" id="WP_105044050.1">
    <property type="nucleotide sequence ID" value="NZ_MQWA01000001.1"/>
</dbReference>
<evidence type="ECO:0000256" key="2">
    <source>
        <dbReference type="ARBA" id="ARBA00022475"/>
    </source>
</evidence>
<proteinExistence type="predicted"/>
<evidence type="ECO:0008006" key="9">
    <source>
        <dbReference type="Google" id="ProtNLM"/>
    </source>
</evidence>
<dbReference type="GO" id="GO:0015171">
    <property type="term" value="F:amino acid transmembrane transporter activity"/>
    <property type="evidence" value="ECO:0007669"/>
    <property type="project" value="TreeGrafter"/>
</dbReference>
<evidence type="ECO:0000256" key="6">
    <source>
        <dbReference type="SAM" id="Phobius"/>
    </source>
</evidence>
<evidence type="ECO:0000256" key="5">
    <source>
        <dbReference type="ARBA" id="ARBA00023136"/>
    </source>
</evidence>
<feature type="transmembrane region" description="Helical" evidence="6">
    <location>
        <begin position="69"/>
        <end position="89"/>
    </location>
</feature>
<gene>
    <name evidence="7" type="ORF">BSZ32_14315</name>
</gene>
<accession>A0A2S7U3F7</accession>
<name>A0A2S7U3F7_9BACT</name>